<dbReference type="SUPFAM" id="SSF47113">
    <property type="entry name" value="Histone-fold"/>
    <property type="match status" value="1"/>
</dbReference>
<feature type="compositionally biased region" description="Polar residues" evidence="7">
    <location>
        <begin position="197"/>
        <end position="206"/>
    </location>
</feature>
<feature type="compositionally biased region" description="Low complexity" evidence="7">
    <location>
        <begin position="16"/>
        <end position="28"/>
    </location>
</feature>
<evidence type="ECO:0000256" key="4">
    <source>
        <dbReference type="ARBA" id="ARBA00023163"/>
    </source>
</evidence>
<evidence type="ECO:0000256" key="2">
    <source>
        <dbReference type="ARBA" id="ARBA00023015"/>
    </source>
</evidence>
<evidence type="ECO:0000256" key="1">
    <source>
        <dbReference type="ARBA" id="ARBA00004123"/>
    </source>
</evidence>
<name>A0A098VY87_9MICR</name>
<accession>A0A098VY87</accession>
<sequence length="261" mass="28746">MDPSTYESAIAATGMPQPSSQLHSSGHSSSALSNQLMLLQNFWQSQLQAIEHGELDFKNFQLPLARIKKVMKTDEDVKRSDVSAAIQKTDTFDFLIDIVPREDSRSMAKKLENDYRGSLLGDPSYYLPSQLTMQQQLQMQNTYANSGVSMPGASAPSGASIDRIMYYQQQAQAQAQAQQQQQLQQQMQMMHHRHQLSHPQAGSPSSVPEGMISTDYGTSATRASHGAVTGSVFGAFAQHSQGIDMYTLHHAIAIELPICVI</sequence>
<dbReference type="GO" id="GO:0000981">
    <property type="term" value="F:DNA-binding transcription factor activity, RNA polymerase II-specific"/>
    <property type="evidence" value="ECO:0007669"/>
    <property type="project" value="TreeGrafter"/>
</dbReference>
<feature type="region of interest" description="Disordered" evidence="7">
    <location>
        <begin position="190"/>
        <end position="213"/>
    </location>
</feature>
<proteinExistence type="inferred from homology"/>
<keyword evidence="9" id="KW-1185">Reference proteome</keyword>
<dbReference type="VEuPathDB" id="MicrosporidiaDB:DI09_13p300"/>
<feature type="region of interest" description="Disordered" evidence="7">
    <location>
        <begin position="1"/>
        <end position="28"/>
    </location>
</feature>
<reference evidence="8 9" key="1">
    <citation type="submission" date="2014-04" db="EMBL/GenBank/DDBJ databases">
        <title>A new species of microsporidia sheds light on the evolution of extreme parasitism.</title>
        <authorList>
            <person name="Haag K.L."/>
            <person name="James T.Y."/>
            <person name="Larsson R."/>
            <person name="Schaer T.M."/>
            <person name="Refardt D."/>
            <person name="Pombert J.-F."/>
            <person name="Ebert D."/>
        </authorList>
    </citation>
    <scope>NUCLEOTIDE SEQUENCE [LARGE SCALE GENOMIC DNA]</scope>
    <source>
        <strain evidence="8 9">UGP3</strain>
        <tissue evidence="8">Spores</tissue>
    </source>
</reference>
<keyword evidence="3" id="KW-0238">DNA-binding</keyword>
<dbReference type="GO" id="GO:0046982">
    <property type="term" value="F:protein heterodimerization activity"/>
    <property type="evidence" value="ECO:0007669"/>
    <property type="project" value="InterPro"/>
</dbReference>
<dbReference type="InterPro" id="IPR050568">
    <property type="entry name" value="Transcr_DNA_Rep_Reg"/>
</dbReference>
<keyword evidence="2" id="KW-0805">Transcription regulation</keyword>
<dbReference type="PANTHER" id="PTHR10252">
    <property type="entry name" value="HISTONE-LIKE TRANSCRIPTION FACTOR CCAAT-RELATED"/>
    <property type="match status" value="1"/>
</dbReference>
<keyword evidence="5" id="KW-0539">Nucleus</keyword>
<comment type="similarity">
    <text evidence="6">Belongs to the NFYC/HAP5 subunit family.</text>
</comment>
<comment type="subcellular location">
    <subcellularLocation>
        <location evidence="1">Nucleus</location>
    </subcellularLocation>
</comment>
<keyword evidence="4" id="KW-0804">Transcription</keyword>
<evidence type="ECO:0000256" key="7">
    <source>
        <dbReference type="SAM" id="MobiDB-lite"/>
    </source>
</evidence>
<evidence type="ECO:0000256" key="6">
    <source>
        <dbReference type="ARBA" id="ARBA00038129"/>
    </source>
</evidence>
<dbReference type="Proteomes" id="UP000029725">
    <property type="component" value="Unassembled WGS sequence"/>
</dbReference>
<protein>
    <submittedName>
        <fullName evidence="8">Ccaat-binding factor complex subunit</fullName>
    </submittedName>
</protein>
<comment type="caution">
    <text evidence="8">The sequence shown here is derived from an EMBL/GenBank/DDBJ whole genome shotgun (WGS) entry which is preliminary data.</text>
</comment>
<dbReference type="GO" id="GO:0000978">
    <property type="term" value="F:RNA polymerase II cis-regulatory region sequence-specific DNA binding"/>
    <property type="evidence" value="ECO:0007669"/>
    <property type="project" value="TreeGrafter"/>
</dbReference>
<dbReference type="GO" id="GO:0005634">
    <property type="term" value="C:nucleus"/>
    <property type="evidence" value="ECO:0007669"/>
    <property type="project" value="UniProtKB-SubCell"/>
</dbReference>
<dbReference type="RefSeq" id="XP_013239168.1">
    <property type="nucleotide sequence ID" value="XM_013383714.1"/>
</dbReference>
<gene>
    <name evidence="8" type="ORF">DI09_13p300</name>
</gene>
<organism evidence="8 9">
    <name type="scientific">Mitosporidium daphniae</name>
    <dbReference type="NCBI Taxonomy" id="1485682"/>
    <lineage>
        <taxon>Eukaryota</taxon>
        <taxon>Fungi</taxon>
        <taxon>Fungi incertae sedis</taxon>
        <taxon>Microsporidia</taxon>
        <taxon>Mitosporidium</taxon>
    </lineage>
</organism>
<dbReference type="EMBL" id="JMKJ01000044">
    <property type="protein sequence ID" value="KGG52741.1"/>
    <property type="molecule type" value="Genomic_DNA"/>
</dbReference>
<dbReference type="InterPro" id="IPR009072">
    <property type="entry name" value="Histone-fold"/>
</dbReference>
<evidence type="ECO:0000313" key="8">
    <source>
        <dbReference type="EMBL" id="KGG52741.1"/>
    </source>
</evidence>
<evidence type="ECO:0000256" key="5">
    <source>
        <dbReference type="ARBA" id="ARBA00023242"/>
    </source>
</evidence>
<dbReference type="GeneID" id="25258388"/>
<evidence type="ECO:0000256" key="3">
    <source>
        <dbReference type="ARBA" id="ARBA00023125"/>
    </source>
</evidence>
<dbReference type="Gene3D" id="1.10.20.10">
    <property type="entry name" value="Histone, subunit A"/>
    <property type="match status" value="1"/>
</dbReference>
<evidence type="ECO:0000313" key="9">
    <source>
        <dbReference type="Proteomes" id="UP000029725"/>
    </source>
</evidence>
<dbReference type="AlphaFoldDB" id="A0A098VY87"/>
<dbReference type="OrthoDB" id="1272441at2759"/>
<dbReference type="PANTHER" id="PTHR10252:SF8">
    <property type="entry name" value="NUCLEAR TRANSCRIPTION FACTOR Y SUBUNIT GAMMA"/>
    <property type="match status" value="1"/>
</dbReference>
<dbReference type="HOGENOM" id="CLU_1065904_0_0_1"/>